<dbReference type="KEGG" id="sti:Sthe_0795"/>
<sequence>MAQGPNRRGSRRGAASRLNLILSVILIVIVVAIVGVLILNSRAEAEPPAASPTAAAVDASPTTALGIATPTAAPSEEPTAEEGTEVPETPTPEPPTPTIEPTPTPLVGDFGDLPAPDMPSGNSARRPITLDYRLDLSLQLVPTEAPVYALQHRAWTLEEVEAVAAALGIESEVVDQGGGSFRTADGSLYISGDLVRYINSAPDASGEAELPGDDALIQMARNWLIEHRLVGADAGPGSVRLRDEDAGRAIVAIKPVEPESILSAAPEAAVTLTADGTVLQADVQWPAALNRSDYGLRSAEDLWNDIRAGRGYLEIDPAALPASDGALTGSANLTSVSLAYSLAGSPATQQFLVPLVVFAGQAEIEGADGPIPIKVYVPAVSAQVAPRG</sequence>
<reference evidence="3 4" key="2">
    <citation type="journal article" date="2010" name="Stand. Genomic Sci.">
        <title>Complete genome sequence of Desulfohalobium retbaense type strain (HR(100)).</title>
        <authorList>
            <person name="Spring S."/>
            <person name="Nolan M."/>
            <person name="Lapidus A."/>
            <person name="Glavina Del Rio T."/>
            <person name="Copeland A."/>
            <person name="Tice H."/>
            <person name="Cheng J.F."/>
            <person name="Lucas S."/>
            <person name="Land M."/>
            <person name="Chen F."/>
            <person name="Bruce D."/>
            <person name="Goodwin L."/>
            <person name="Pitluck S."/>
            <person name="Ivanova N."/>
            <person name="Mavromatis K."/>
            <person name="Mikhailova N."/>
            <person name="Pati A."/>
            <person name="Chen A."/>
            <person name="Palaniappan K."/>
            <person name="Hauser L."/>
            <person name="Chang Y.J."/>
            <person name="Jeffries C.D."/>
            <person name="Munk C."/>
            <person name="Kiss H."/>
            <person name="Chain P."/>
            <person name="Han C."/>
            <person name="Brettin T."/>
            <person name="Detter J.C."/>
            <person name="Schuler E."/>
            <person name="Goker M."/>
            <person name="Rohde M."/>
            <person name="Bristow J."/>
            <person name="Eisen J.A."/>
            <person name="Markowitz V."/>
            <person name="Hugenholtz P."/>
            <person name="Kyrpides N.C."/>
            <person name="Klenk H.P."/>
        </authorList>
    </citation>
    <scope>NUCLEOTIDE SEQUENCE [LARGE SCALE GENOMIC DNA]</scope>
    <source>
        <strain evidence="4">ATCC 49802 / DSM 20745 / S 6022</strain>
    </source>
</reference>
<protein>
    <submittedName>
        <fullName evidence="3">Uncharacterized protein</fullName>
    </submittedName>
</protein>
<feature type="region of interest" description="Disordered" evidence="1">
    <location>
        <begin position="67"/>
        <end position="112"/>
    </location>
</feature>
<organism evidence="3 4">
    <name type="scientific">Sphaerobacter thermophilus (strain ATCC 49802 / DSM 20745 / KCCM 41009 / NCIMB 13125 / S 6022)</name>
    <dbReference type="NCBI Taxonomy" id="479434"/>
    <lineage>
        <taxon>Bacteria</taxon>
        <taxon>Pseudomonadati</taxon>
        <taxon>Thermomicrobiota</taxon>
        <taxon>Thermomicrobia</taxon>
        <taxon>Sphaerobacterales</taxon>
        <taxon>Sphaerobacterineae</taxon>
        <taxon>Sphaerobacteraceae</taxon>
        <taxon>Sphaerobacter</taxon>
    </lineage>
</organism>
<gene>
    <name evidence="3" type="ordered locus">Sthe_0795</name>
</gene>
<evidence type="ECO:0000256" key="2">
    <source>
        <dbReference type="SAM" id="Phobius"/>
    </source>
</evidence>
<feature type="compositionally biased region" description="Low complexity" evidence="1">
    <location>
        <begin position="67"/>
        <end position="77"/>
    </location>
</feature>
<dbReference type="InParanoid" id="D1C1W5"/>
<feature type="compositionally biased region" description="Pro residues" evidence="1">
    <location>
        <begin position="89"/>
        <end position="104"/>
    </location>
</feature>
<feature type="transmembrane region" description="Helical" evidence="2">
    <location>
        <begin position="20"/>
        <end position="39"/>
    </location>
</feature>
<dbReference type="AlphaFoldDB" id="D1C1W5"/>
<dbReference type="STRING" id="479434.Sthe_0795"/>
<accession>D1C1W5</accession>
<evidence type="ECO:0000256" key="1">
    <source>
        <dbReference type="SAM" id="MobiDB-lite"/>
    </source>
</evidence>
<keyword evidence="2" id="KW-0472">Membrane</keyword>
<dbReference type="RefSeq" id="WP_012871279.1">
    <property type="nucleotide sequence ID" value="NC_013523.1"/>
</dbReference>
<dbReference type="HOGENOM" id="CLU_725474_0_0_0"/>
<name>D1C1W5_SPHTD</name>
<dbReference type="eggNOG" id="ENOG5032JFR">
    <property type="taxonomic scope" value="Bacteria"/>
</dbReference>
<keyword evidence="2" id="KW-1133">Transmembrane helix</keyword>
<keyword evidence="4" id="KW-1185">Reference proteome</keyword>
<proteinExistence type="predicted"/>
<keyword evidence="2" id="KW-0812">Transmembrane</keyword>
<dbReference type="OrthoDB" id="160212at2"/>
<dbReference type="EMBL" id="CP001823">
    <property type="protein sequence ID" value="ACZ38232.1"/>
    <property type="molecule type" value="Genomic_DNA"/>
</dbReference>
<dbReference type="Proteomes" id="UP000002027">
    <property type="component" value="Chromosome 1"/>
</dbReference>
<evidence type="ECO:0000313" key="4">
    <source>
        <dbReference type="Proteomes" id="UP000002027"/>
    </source>
</evidence>
<evidence type="ECO:0000313" key="3">
    <source>
        <dbReference type="EMBL" id="ACZ38232.1"/>
    </source>
</evidence>
<reference evidence="4" key="1">
    <citation type="submission" date="2009-11" db="EMBL/GenBank/DDBJ databases">
        <title>The complete chromosome 1 of Sphaerobacter thermophilus DSM 20745.</title>
        <authorList>
            <person name="Lucas S."/>
            <person name="Copeland A."/>
            <person name="Lapidus A."/>
            <person name="Glavina del Rio T."/>
            <person name="Dalin E."/>
            <person name="Tice H."/>
            <person name="Bruce D."/>
            <person name="Goodwin L."/>
            <person name="Pitluck S."/>
            <person name="Kyrpides N."/>
            <person name="Mavromatis K."/>
            <person name="Ivanova N."/>
            <person name="Mikhailova N."/>
            <person name="LaButti K.M."/>
            <person name="Clum A."/>
            <person name="Sun H.I."/>
            <person name="Brettin T."/>
            <person name="Detter J.C."/>
            <person name="Han C."/>
            <person name="Larimer F."/>
            <person name="Land M."/>
            <person name="Hauser L."/>
            <person name="Markowitz V."/>
            <person name="Cheng J.F."/>
            <person name="Hugenholtz P."/>
            <person name="Woyke T."/>
            <person name="Wu D."/>
            <person name="Steenblock K."/>
            <person name="Schneider S."/>
            <person name="Pukall R."/>
            <person name="Goeker M."/>
            <person name="Klenk H.P."/>
            <person name="Eisen J.A."/>
        </authorList>
    </citation>
    <scope>NUCLEOTIDE SEQUENCE [LARGE SCALE GENOMIC DNA]</scope>
    <source>
        <strain evidence="4">ATCC 49802 / DSM 20745 / S 6022</strain>
    </source>
</reference>